<proteinExistence type="predicted"/>
<dbReference type="Pfam" id="PF24793">
    <property type="entry name" value="GINT1_N"/>
    <property type="match status" value="1"/>
</dbReference>
<evidence type="ECO:0000256" key="2">
    <source>
        <dbReference type="ARBA" id="ARBA00023277"/>
    </source>
</evidence>
<protein>
    <recommendedName>
        <fullName evidence="3">Glucosamine inositolphosphorylceramide transferase 1 N-terminal domain-containing protein</fullName>
    </recommendedName>
</protein>
<dbReference type="Proteomes" id="UP000623301">
    <property type="component" value="Unassembled WGS sequence"/>
</dbReference>
<dbReference type="InterPro" id="IPR052176">
    <property type="entry name" value="Glycosyl_Hydrlase_43_Enz"/>
</dbReference>
<name>A0ABS0WKX2_9FLAO</name>
<sequence>MKQPLLRIALCVMSKSIPFWVYKMIEIINEGDYAEIILIIENNSKKENVKTVNNFIYRTYEKVENKLFKSNPSAFKSMKINSLLGCESISVNSTSQNQSDYFAKETLSVIDNFHLDVIINLCQNKLSEDIVQLTKYGVWFFSGGDGKNIQSNVPGVSEILNKSFITGITLNMNLFNSKSEQEEFVITSANYATHKFNISKNRNHLYFKLKTLIPRQLNLLFQDGYEMYFKGLEERNSLPNFYSKPYYEIPTTYETFKGIVRNYAKLLKNIVKSKFYFDQYILLYNFNNSNNFSNSFYNFKRILPPKDRFWADPFIHEINGKYFVFFEELIYTENKGKISVLELSKDGQVSEPKVVLEKPYHLSYPLLFEENKKLYMLPETSENRTIELYECLDFPYKWKLSKVLMENINATDATPFKYDNLYWLFTNVGEEMGASTHDELYLFYTEDLFNGTWQSHPQNPIVTDVQFSRPAGNLFVKNDKIYRPAQDCSKRYGYAMHIREITILNKKNYEEREVQAIYPEWSKDVSATHTLNHHKELTIIDAIVTRKK</sequence>
<dbReference type="EMBL" id="JAEHFJ010000001">
    <property type="protein sequence ID" value="MBJ2172628.1"/>
    <property type="molecule type" value="Genomic_DNA"/>
</dbReference>
<gene>
    <name evidence="4" type="ORF">JBL43_00150</name>
</gene>
<keyword evidence="5" id="KW-1185">Reference proteome</keyword>
<feature type="domain" description="Glucosamine inositolphosphorylceramide transferase 1 N-terminal" evidence="3">
    <location>
        <begin position="308"/>
        <end position="534"/>
    </location>
</feature>
<dbReference type="Gene3D" id="2.115.10.20">
    <property type="entry name" value="Glycosyl hydrolase domain, family 43"/>
    <property type="match status" value="1"/>
</dbReference>
<evidence type="ECO:0000313" key="5">
    <source>
        <dbReference type="Proteomes" id="UP000623301"/>
    </source>
</evidence>
<evidence type="ECO:0000256" key="1">
    <source>
        <dbReference type="ARBA" id="ARBA00022651"/>
    </source>
</evidence>
<accession>A0ABS0WKX2</accession>
<dbReference type="RefSeq" id="WP_198839481.1">
    <property type="nucleotide sequence ID" value="NZ_JAEHFJ010000001.1"/>
</dbReference>
<dbReference type="InterPro" id="IPR056442">
    <property type="entry name" value="GINT1_N"/>
</dbReference>
<comment type="caution">
    <text evidence="4">The sequence shown here is derived from an EMBL/GenBank/DDBJ whole genome shotgun (WGS) entry which is preliminary data.</text>
</comment>
<evidence type="ECO:0000259" key="3">
    <source>
        <dbReference type="Pfam" id="PF24793"/>
    </source>
</evidence>
<keyword evidence="1" id="KW-0624">Polysaccharide degradation</keyword>
<keyword evidence="1" id="KW-0858">Xylan degradation</keyword>
<evidence type="ECO:0000313" key="4">
    <source>
        <dbReference type="EMBL" id="MBJ2172628.1"/>
    </source>
</evidence>
<keyword evidence="2" id="KW-0119">Carbohydrate metabolism</keyword>
<dbReference type="SUPFAM" id="SSF75005">
    <property type="entry name" value="Arabinanase/levansucrase/invertase"/>
    <property type="match status" value="1"/>
</dbReference>
<organism evidence="4 5">
    <name type="scientific">Aureibaculum flavum</name>
    <dbReference type="NCBI Taxonomy" id="2795986"/>
    <lineage>
        <taxon>Bacteria</taxon>
        <taxon>Pseudomonadati</taxon>
        <taxon>Bacteroidota</taxon>
        <taxon>Flavobacteriia</taxon>
        <taxon>Flavobacteriales</taxon>
        <taxon>Flavobacteriaceae</taxon>
        <taxon>Aureibaculum</taxon>
    </lineage>
</organism>
<reference evidence="4 5" key="1">
    <citation type="submission" date="2020-12" db="EMBL/GenBank/DDBJ databases">
        <title>Aureibaculum luteum sp. nov. and Aureibaculum flavum sp. nov., novel members of the family Flavobacteriaceae isolated from Antarctic intertidal sediments.</title>
        <authorList>
            <person name="He X."/>
            <person name="Zhang X."/>
        </authorList>
    </citation>
    <scope>NUCLEOTIDE SEQUENCE [LARGE SCALE GENOMIC DNA]</scope>
    <source>
        <strain evidence="4 5">A20</strain>
    </source>
</reference>
<dbReference type="PANTHER" id="PTHR43772:SF2">
    <property type="entry name" value="PUTATIVE (AFU_ORTHOLOGUE AFUA_2G04480)-RELATED"/>
    <property type="match status" value="1"/>
</dbReference>
<dbReference type="PANTHER" id="PTHR43772">
    <property type="entry name" value="ENDO-1,4-BETA-XYLANASE"/>
    <property type="match status" value="1"/>
</dbReference>
<dbReference type="InterPro" id="IPR023296">
    <property type="entry name" value="Glyco_hydro_beta-prop_sf"/>
</dbReference>